<sequence>MIQRLLTLVAMLVLAACAKDAPAPAEPSKPAEPGATTVELHFQAVAGLNPGPDGQGTPVRVRIFELKNPATFMRADYFALAERAPATLGPDLIDQDEVLVKPGDQFSLKRTLDPATRQVGLLVGYREVDQALWRVSVNTAAHLNNSYQIGLDVRAVSAELAASPSSPAQ</sequence>
<dbReference type="RefSeq" id="WP_092317675.1">
    <property type="nucleotide sequence ID" value="NZ_FNTJ01000002.1"/>
</dbReference>
<dbReference type="Gene3D" id="2.60.40.4150">
    <property type="entry name" value="Type VI secretion system, lipoprotein SciN"/>
    <property type="match status" value="1"/>
</dbReference>
<dbReference type="InterPro" id="IPR017734">
    <property type="entry name" value="T6SS_SciN"/>
</dbReference>
<dbReference type="AlphaFoldDB" id="A0A1H4UQH9"/>
<feature type="signal peptide" evidence="1">
    <location>
        <begin position="1"/>
        <end position="18"/>
    </location>
</feature>
<evidence type="ECO:0000313" key="2">
    <source>
        <dbReference type="EMBL" id="SEC70967.1"/>
    </source>
</evidence>
<evidence type="ECO:0000256" key="1">
    <source>
        <dbReference type="SAM" id="SignalP"/>
    </source>
</evidence>
<proteinExistence type="predicted"/>
<dbReference type="PROSITE" id="PS51257">
    <property type="entry name" value="PROKAR_LIPOPROTEIN"/>
    <property type="match status" value="1"/>
</dbReference>
<dbReference type="PANTHER" id="PTHR37625">
    <property type="entry name" value="OUTER MEMBRANE LIPOPROTEIN-RELATED"/>
    <property type="match status" value="1"/>
</dbReference>
<reference evidence="3" key="1">
    <citation type="submission" date="2016-10" db="EMBL/GenBank/DDBJ databases">
        <authorList>
            <person name="Varghese N."/>
            <person name="Submissions S."/>
        </authorList>
    </citation>
    <scope>NUCLEOTIDE SEQUENCE [LARGE SCALE GENOMIC DNA]</scope>
    <source>
        <strain evidence="3">DSM 9751</strain>
    </source>
</reference>
<organism evidence="2 3">
    <name type="scientific">Pseudomonas saponiphila</name>
    <dbReference type="NCBI Taxonomy" id="556534"/>
    <lineage>
        <taxon>Bacteria</taxon>
        <taxon>Pseudomonadati</taxon>
        <taxon>Pseudomonadota</taxon>
        <taxon>Gammaproteobacteria</taxon>
        <taxon>Pseudomonadales</taxon>
        <taxon>Pseudomonadaceae</taxon>
        <taxon>Pseudomonas</taxon>
    </lineage>
</organism>
<keyword evidence="1" id="KW-0732">Signal</keyword>
<name>A0A1H4UQH9_9PSED</name>
<dbReference type="InterPro" id="IPR038706">
    <property type="entry name" value="Type_VI_SciN-like_sf"/>
</dbReference>
<evidence type="ECO:0000313" key="3">
    <source>
        <dbReference type="Proteomes" id="UP000198982"/>
    </source>
</evidence>
<dbReference type="EMBL" id="FNTJ01000002">
    <property type="protein sequence ID" value="SEC70967.1"/>
    <property type="molecule type" value="Genomic_DNA"/>
</dbReference>
<dbReference type="NCBIfam" id="TIGR03352">
    <property type="entry name" value="VI_chp_3"/>
    <property type="match status" value="1"/>
</dbReference>
<dbReference type="PANTHER" id="PTHR37625:SF4">
    <property type="entry name" value="OUTER MEMBRANE LIPOPROTEIN"/>
    <property type="match status" value="1"/>
</dbReference>
<protein>
    <submittedName>
        <fullName evidence="2">Type VI secretion system protein VasD</fullName>
    </submittedName>
</protein>
<dbReference type="Proteomes" id="UP000198982">
    <property type="component" value="Unassembled WGS sequence"/>
</dbReference>
<gene>
    <name evidence="2" type="ORF">SAMN05216178_4562</name>
</gene>
<accession>A0A1H4UQH9</accession>
<dbReference type="Pfam" id="PF12790">
    <property type="entry name" value="T6SS-SciN"/>
    <property type="match status" value="1"/>
</dbReference>
<keyword evidence="3" id="KW-1185">Reference proteome</keyword>
<feature type="chain" id="PRO_5011553309" evidence="1">
    <location>
        <begin position="19"/>
        <end position="169"/>
    </location>
</feature>